<proteinExistence type="inferred from homology"/>
<dbReference type="PANTHER" id="PTHR33445">
    <property type="entry name" value="ATP SYNTHASE SUBUNIT B', CHLOROPLASTIC"/>
    <property type="match status" value="1"/>
</dbReference>
<keyword evidence="7 13" id="KW-1133">Transmembrane helix</keyword>
<name>A0A7V3RDJ1_9BACT</name>
<evidence type="ECO:0000256" key="7">
    <source>
        <dbReference type="ARBA" id="ARBA00022989"/>
    </source>
</evidence>
<comment type="function">
    <text evidence="13">Component of the F(0) channel, it forms part of the peripheral stalk, linking F(1) to F(0).</text>
</comment>
<dbReference type="InterPro" id="IPR005864">
    <property type="entry name" value="ATP_synth_F0_bsu_bac"/>
</dbReference>
<dbReference type="CDD" id="cd06503">
    <property type="entry name" value="ATP-synt_Fo_b"/>
    <property type="match status" value="1"/>
</dbReference>
<evidence type="ECO:0000256" key="2">
    <source>
        <dbReference type="ARBA" id="ARBA00022448"/>
    </source>
</evidence>
<sequence length="165" mass="19562">MSGIFLNFNGTSILQLMSFFILMYFLIKFLYKPFLGMIDKRHEEVKNEYETVAKDRKEAEELKEASKKKLDELMVQLSTIEEASKKRISEYEENEKLRISLEIESMLQNARKEIEEERDNAEKLFETRIVTLAIALASKVIQQEIDEKSKREYLLKQLSQIEVRK</sequence>
<dbReference type="GO" id="GO:0005886">
    <property type="term" value="C:plasma membrane"/>
    <property type="evidence" value="ECO:0007669"/>
    <property type="project" value="UniProtKB-SubCell"/>
</dbReference>
<evidence type="ECO:0000256" key="1">
    <source>
        <dbReference type="ARBA" id="ARBA00005513"/>
    </source>
</evidence>
<keyword evidence="5 13" id="KW-0812">Transmembrane</keyword>
<evidence type="ECO:0000256" key="12">
    <source>
        <dbReference type="ARBA" id="ARBA00037847"/>
    </source>
</evidence>
<evidence type="ECO:0000256" key="8">
    <source>
        <dbReference type="ARBA" id="ARBA00023065"/>
    </source>
</evidence>
<comment type="similarity">
    <text evidence="1 13 14">Belongs to the ATPase B chain family.</text>
</comment>
<keyword evidence="2 13" id="KW-0813">Transport</keyword>
<dbReference type="EMBL" id="DTPE01000041">
    <property type="protein sequence ID" value="HGE74679.1"/>
    <property type="molecule type" value="Genomic_DNA"/>
</dbReference>
<keyword evidence="8 13" id="KW-0406">Ion transport</keyword>
<feature type="coiled-coil region" evidence="15">
    <location>
        <begin position="42"/>
        <end position="127"/>
    </location>
</feature>
<keyword evidence="9 13" id="KW-0472">Membrane</keyword>
<evidence type="ECO:0000256" key="13">
    <source>
        <dbReference type="HAMAP-Rule" id="MF_01398"/>
    </source>
</evidence>
<evidence type="ECO:0000256" key="4">
    <source>
        <dbReference type="ARBA" id="ARBA00022547"/>
    </source>
</evidence>
<dbReference type="GO" id="GO:0045259">
    <property type="term" value="C:proton-transporting ATP synthase complex"/>
    <property type="evidence" value="ECO:0007669"/>
    <property type="project" value="UniProtKB-KW"/>
</dbReference>
<keyword evidence="6 13" id="KW-0375">Hydrogen ion transport</keyword>
<dbReference type="PANTHER" id="PTHR33445:SF1">
    <property type="entry name" value="ATP SYNTHASE SUBUNIT B"/>
    <property type="match status" value="1"/>
</dbReference>
<keyword evidence="3 13" id="KW-1003">Cell membrane</keyword>
<gene>
    <name evidence="13 16" type="primary">atpF</name>
    <name evidence="16" type="ORF">ENX73_00950</name>
</gene>
<dbReference type="GO" id="GO:0046933">
    <property type="term" value="F:proton-transporting ATP synthase activity, rotational mechanism"/>
    <property type="evidence" value="ECO:0007669"/>
    <property type="project" value="UniProtKB-UniRule"/>
</dbReference>
<dbReference type="GO" id="GO:0012505">
    <property type="term" value="C:endomembrane system"/>
    <property type="evidence" value="ECO:0007669"/>
    <property type="project" value="UniProtKB-SubCell"/>
</dbReference>
<dbReference type="InterPro" id="IPR002146">
    <property type="entry name" value="ATP_synth_b/b'su_bac/chlpt"/>
</dbReference>
<evidence type="ECO:0000256" key="14">
    <source>
        <dbReference type="RuleBase" id="RU003848"/>
    </source>
</evidence>
<dbReference type="Pfam" id="PF00430">
    <property type="entry name" value="ATP-synt_B"/>
    <property type="match status" value="1"/>
</dbReference>
<evidence type="ECO:0000256" key="6">
    <source>
        <dbReference type="ARBA" id="ARBA00022781"/>
    </source>
</evidence>
<evidence type="ECO:0000256" key="10">
    <source>
        <dbReference type="ARBA" id="ARBA00023310"/>
    </source>
</evidence>
<protein>
    <recommendedName>
        <fullName evidence="13">ATP synthase subunit b</fullName>
    </recommendedName>
    <alternativeName>
        <fullName evidence="13">ATP synthase F(0) sector subunit b</fullName>
    </alternativeName>
    <alternativeName>
        <fullName evidence="13">ATPase subunit I</fullName>
    </alternativeName>
    <alternativeName>
        <fullName evidence="13">F-type ATPase subunit b</fullName>
        <shortName evidence="13">F-ATPase subunit b</shortName>
    </alternativeName>
</protein>
<dbReference type="InterPro" id="IPR050059">
    <property type="entry name" value="ATP_synthase_B_chain"/>
</dbReference>
<comment type="subcellular location">
    <subcellularLocation>
        <location evidence="13">Cell membrane</location>
        <topology evidence="13">Single-pass membrane protein</topology>
    </subcellularLocation>
    <subcellularLocation>
        <location evidence="12">Endomembrane system</location>
        <topology evidence="12">Single-pass membrane protein</topology>
    </subcellularLocation>
</comment>
<accession>A0A7V3RDJ1</accession>
<evidence type="ECO:0000256" key="5">
    <source>
        <dbReference type="ARBA" id="ARBA00022692"/>
    </source>
</evidence>
<comment type="caution">
    <text evidence="16">The sequence shown here is derived from an EMBL/GenBank/DDBJ whole genome shotgun (WGS) entry which is preliminary data.</text>
</comment>
<feature type="transmembrane region" description="Helical" evidence="13">
    <location>
        <begin position="12"/>
        <end position="31"/>
    </location>
</feature>
<evidence type="ECO:0000256" key="9">
    <source>
        <dbReference type="ARBA" id="ARBA00023136"/>
    </source>
</evidence>
<comment type="function">
    <text evidence="11 13">F(1)F(0) ATP synthase produces ATP from ADP in the presence of a proton or sodium gradient. F-type ATPases consist of two structural domains, F(1) containing the extramembraneous catalytic core and F(0) containing the membrane proton channel, linked together by a central stalk and a peripheral stalk. During catalysis, ATP synthesis in the catalytic domain of F(1) is coupled via a rotary mechanism of the central stalk subunits to proton translocation.</text>
</comment>
<keyword evidence="4 13" id="KW-0138">CF(0)</keyword>
<comment type="subunit">
    <text evidence="13">F-type ATPases have 2 components, F(1) - the catalytic core - and F(0) - the membrane proton channel. F(1) has five subunits: alpha(3), beta(3), gamma(1), delta(1), epsilon(1). F(0) has three main subunits: a(1), b(2) and c(10-14). The alpha and beta chains form an alternating ring which encloses part of the gamma chain. F(1) is attached to F(0) by a central stalk formed by the gamma and epsilon chains, while a peripheral stalk is formed by the delta and b chains.</text>
</comment>
<keyword evidence="15" id="KW-0175">Coiled coil</keyword>
<dbReference type="NCBIfam" id="TIGR01144">
    <property type="entry name" value="ATP_synt_b"/>
    <property type="match status" value="1"/>
</dbReference>
<evidence type="ECO:0000256" key="15">
    <source>
        <dbReference type="SAM" id="Coils"/>
    </source>
</evidence>
<evidence type="ECO:0000313" key="16">
    <source>
        <dbReference type="EMBL" id="HGE74679.1"/>
    </source>
</evidence>
<dbReference type="AlphaFoldDB" id="A0A7V3RDJ1"/>
<evidence type="ECO:0000256" key="11">
    <source>
        <dbReference type="ARBA" id="ARBA00025198"/>
    </source>
</evidence>
<dbReference type="HAMAP" id="MF_01398">
    <property type="entry name" value="ATP_synth_b_bprime"/>
    <property type="match status" value="1"/>
</dbReference>
<dbReference type="GO" id="GO:0046961">
    <property type="term" value="F:proton-transporting ATPase activity, rotational mechanism"/>
    <property type="evidence" value="ECO:0007669"/>
    <property type="project" value="TreeGrafter"/>
</dbReference>
<keyword evidence="10 13" id="KW-0066">ATP synthesis</keyword>
<reference evidence="16" key="1">
    <citation type="journal article" date="2020" name="mSystems">
        <title>Genome- and Community-Level Interaction Insights into Carbon Utilization and Element Cycling Functions of Hydrothermarchaeota in Hydrothermal Sediment.</title>
        <authorList>
            <person name="Zhou Z."/>
            <person name="Liu Y."/>
            <person name="Xu W."/>
            <person name="Pan J."/>
            <person name="Luo Z.H."/>
            <person name="Li M."/>
        </authorList>
    </citation>
    <scope>NUCLEOTIDE SEQUENCE [LARGE SCALE GENOMIC DNA]</scope>
    <source>
        <strain evidence="16">SpSt-966</strain>
    </source>
</reference>
<organism evidence="16">
    <name type="scientific">Mesoaciditoga lauensis</name>
    <dbReference type="NCBI Taxonomy" id="1495039"/>
    <lineage>
        <taxon>Bacteria</taxon>
        <taxon>Thermotogati</taxon>
        <taxon>Thermotogota</taxon>
        <taxon>Thermotogae</taxon>
        <taxon>Mesoaciditogales</taxon>
        <taxon>Mesoaciditogaceae</taxon>
        <taxon>Mesoaciditoga</taxon>
    </lineage>
</organism>
<evidence type="ECO:0000256" key="3">
    <source>
        <dbReference type="ARBA" id="ARBA00022475"/>
    </source>
</evidence>